<comment type="caution">
    <text evidence="1">The sequence shown here is derived from an EMBL/GenBank/DDBJ whole genome shotgun (WGS) entry which is preliminary data.</text>
</comment>
<proteinExistence type="predicted"/>
<sequence>MSIHTLFNVSFSFSLCDSNKSCSLRRSFQSSLSGSSSISAMFVSSLALHWLLVRTFNSPFNEMFVSLDKQSAAPFFVPAMCCILKSNSATDNIHLVTFAFFALSKKVKFLWSVIRVKCRHLKYTEHLCIEKTIAHASFSYTDHLVCTSVNDFAINVRISVDPSWRCNKIPPIPKSLASVYNSNVESGPHIVEHSGIKSRTKFTNPRKLRTSFFDLG</sequence>
<accession>A0ABQ5L1J9</accession>
<evidence type="ECO:0000313" key="2">
    <source>
        <dbReference type="Proteomes" id="UP001057375"/>
    </source>
</evidence>
<evidence type="ECO:0000313" key="1">
    <source>
        <dbReference type="EMBL" id="GKT37694.1"/>
    </source>
</evidence>
<gene>
    <name evidence="1" type="ORF">ADUPG1_003632</name>
</gene>
<keyword evidence="2" id="KW-1185">Reference proteome</keyword>
<organism evidence="1 2">
    <name type="scientific">Aduncisulcus paluster</name>
    <dbReference type="NCBI Taxonomy" id="2918883"/>
    <lineage>
        <taxon>Eukaryota</taxon>
        <taxon>Metamonada</taxon>
        <taxon>Carpediemonas-like organisms</taxon>
        <taxon>Aduncisulcus</taxon>
    </lineage>
</organism>
<reference evidence="1" key="1">
    <citation type="submission" date="2022-03" db="EMBL/GenBank/DDBJ databases">
        <title>Draft genome sequence of Aduncisulcus paluster, a free-living microaerophilic Fornicata.</title>
        <authorList>
            <person name="Yuyama I."/>
            <person name="Kume K."/>
            <person name="Tamura T."/>
            <person name="Inagaki Y."/>
            <person name="Hashimoto T."/>
        </authorList>
    </citation>
    <scope>NUCLEOTIDE SEQUENCE</scope>
    <source>
        <strain evidence="1">NY0171</strain>
    </source>
</reference>
<name>A0ABQ5L1J9_9EUKA</name>
<protein>
    <submittedName>
        <fullName evidence="1">Uncharacterized protein</fullName>
    </submittedName>
</protein>
<feature type="non-terminal residue" evidence="1">
    <location>
        <position position="216"/>
    </location>
</feature>
<dbReference type="EMBL" id="BQXS01005045">
    <property type="protein sequence ID" value="GKT37694.1"/>
    <property type="molecule type" value="Genomic_DNA"/>
</dbReference>
<dbReference type="Proteomes" id="UP001057375">
    <property type="component" value="Unassembled WGS sequence"/>
</dbReference>